<evidence type="ECO:0000256" key="1">
    <source>
        <dbReference type="ARBA" id="ARBA00008427"/>
    </source>
</evidence>
<dbReference type="GO" id="GO:1990904">
    <property type="term" value="C:ribonucleoprotein complex"/>
    <property type="evidence" value="ECO:0007669"/>
    <property type="project" value="UniProtKB-KW"/>
</dbReference>
<sequence length="160" mass="18945">MVNTKGYRRGTRYLFARPFRKHGTEPLTTFLRVYKMGDIVDIKGNGAFTKGMPYKYYHGKTGRVFNVTPHGLGVLVNKRVRHRIIEKRINIRVEHVKPSRCREDFLRRVKENERLRKEAKERGVKISLKRKPEGPRAAHVVRTRKNKPKWIHAVPYEQMI</sequence>
<proteinExistence type="inferred from homology"/>
<dbReference type="GO" id="GO:0005840">
    <property type="term" value="C:ribosome"/>
    <property type="evidence" value="ECO:0007669"/>
    <property type="project" value="UniProtKB-KW"/>
</dbReference>
<keyword evidence="3" id="KW-0687">Ribonucleoprotein</keyword>
<dbReference type="AlphaFoldDB" id="A0A077Z698"/>
<comment type="similarity">
    <text evidence="1">Belongs to the eukaryotic ribosomal protein eL21 family.</text>
</comment>
<evidence type="ECO:0000256" key="4">
    <source>
        <dbReference type="ARBA" id="ARBA00035219"/>
    </source>
</evidence>
<reference evidence="6" key="2">
    <citation type="submission" date="2014-03" db="EMBL/GenBank/DDBJ databases">
        <title>The whipworm genome and dual-species transcriptomics of an intimate host-pathogen interaction.</title>
        <authorList>
            <person name="Foth B.J."/>
            <person name="Tsai I.J."/>
            <person name="Reid A.J."/>
            <person name="Bancroft A.J."/>
            <person name="Nichol S."/>
            <person name="Tracey A."/>
            <person name="Holroyd N."/>
            <person name="Cotton J.A."/>
            <person name="Stanley E.J."/>
            <person name="Zarowiecki M."/>
            <person name="Liu J.Z."/>
            <person name="Huckvale T."/>
            <person name="Cooper P.J."/>
            <person name="Grencis R.K."/>
            <person name="Berriman M."/>
        </authorList>
    </citation>
    <scope>NUCLEOTIDE SEQUENCE [LARGE SCALE GENOMIC DNA]</scope>
</reference>
<dbReference type="InterPro" id="IPR008991">
    <property type="entry name" value="Translation_prot_SH3-like_sf"/>
</dbReference>
<dbReference type="GO" id="GO:0006412">
    <property type="term" value="P:translation"/>
    <property type="evidence" value="ECO:0007669"/>
    <property type="project" value="InterPro"/>
</dbReference>
<organism evidence="6 7">
    <name type="scientific">Trichuris trichiura</name>
    <name type="common">Whipworm</name>
    <name type="synonym">Trichocephalus trichiurus</name>
    <dbReference type="NCBI Taxonomy" id="36087"/>
    <lineage>
        <taxon>Eukaryota</taxon>
        <taxon>Metazoa</taxon>
        <taxon>Ecdysozoa</taxon>
        <taxon>Nematoda</taxon>
        <taxon>Enoplea</taxon>
        <taxon>Dorylaimia</taxon>
        <taxon>Trichinellida</taxon>
        <taxon>Trichuridae</taxon>
        <taxon>Trichuris</taxon>
    </lineage>
</organism>
<dbReference type="EMBL" id="HG805971">
    <property type="protein sequence ID" value="CDW55681.1"/>
    <property type="molecule type" value="Genomic_DNA"/>
</dbReference>
<evidence type="ECO:0000256" key="2">
    <source>
        <dbReference type="ARBA" id="ARBA00022980"/>
    </source>
</evidence>
<protein>
    <recommendedName>
        <fullName evidence="4">Large ribosomal subunit protein eL21</fullName>
    </recommendedName>
    <alternativeName>
        <fullName evidence="5">60S ribosomal protein L21</fullName>
    </alternativeName>
</protein>
<dbReference type="InterPro" id="IPR001147">
    <property type="entry name" value="Ribosomal_eL21"/>
</dbReference>
<dbReference type="Proteomes" id="UP000030665">
    <property type="component" value="Unassembled WGS sequence"/>
</dbReference>
<dbReference type="GO" id="GO:0003735">
    <property type="term" value="F:structural constituent of ribosome"/>
    <property type="evidence" value="ECO:0007669"/>
    <property type="project" value="InterPro"/>
</dbReference>
<dbReference type="PANTHER" id="PTHR20981">
    <property type="entry name" value="60S RIBOSOMAL PROTEIN L21"/>
    <property type="match status" value="1"/>
</dbReference>
<gene>
    <name evidence="6" type="ORF">TTRE_0000395401</name>
</gene>
<dbReference type="SUPFAM" id="SSF50104">
    <property type="entry name" value="Translation proteins SH3-like domain"/>
    <property type="match status" value="1"/>
</dbReference>
<dbReference type="STRING" id="36087.A0A077Z698"/>
<accession>A0A077Z698</accession>
<dbReference type="FunFam" id="2.30.30.70:FF:000001">
    <property type="entry name" value="60S ribosomal protein L21"/>
    <property type="match status" value="1"/>
</dbReference>
<dbReference type="Pfam" id="PF01157">
    <property type="entry name" value="Ribosomal_L21e"/>
    <property type="match status" value="1"/>
</dbReference>
<dbReference type="InterPro" id="IPR036948">
    <property type="entry name" value="Ribosomal_eL21_sf"/>
</dbReference>
<keyword evidence="7" id="KW-1185">Reference proteome</keyword>
<evidence type="ECO:0000256" key="3">
    <source>
        <dbReference type="ARBA" id="ARBA00023274"/>
    </source>
</evidence>
<dbReference type="FunFam" id="6.10.250.3260:FF:000001">
    <property type="entry name" value="60S ribosomal protein L21"/>
    <property type="match status" value="1"/>
</dbReference>
<dbReference type="Gene3D" id="6.10.250.3260">
    <property type="match status" value="1"/>
</dbReference>
<evidence type="ECO:0000313" key="6">
    <source>
        <dbReference type="EMBL" id="CDW55681.1"/>
    </source>
</evidence>
<dbReference type="Gene3D" id="2.30.30.70">
    <property type="entry name" value="Ribosomal protein L21"/>
    <property type="match status" value="1"/>
</dbReference>
<evidence type="ECO:0000313" key="7">
    <source>
        <dbReference type="Proteomes" id="UP000030665"/>
    </source>
</evidence>
<dbReference type="OrthoDB" id="1539250at2759"/>
<reference evidence="6" key="1">
    <citation type="submission" date="2014-01" db="EMBL/GenBank/DDBJ databases">
        <authorList>
            <person name="Aslett M."/>
        </authorList>
    </citation>
    <scope>NUCLEOTIDE SEQUENCE</scope>
</reference>
<name>A0A077Z698_TRITR</name>
<dbReference type="InterPro" id="IPR018259">
    <property type="entry name" value="Ribosomal_eL21_CS"/>
</dbReference>
<evidence type="ECO:0000256" key="5">
    <source>
        <dbReference type="ARBA" id="ARBA00035327"/>
    </source>
</evidence>
<dbReference type="PROSITE" id="PS01171">
    <property type="entry name" value="RIBOSOMAL_L21E"/>
    <property type="match status" value="1"/>
</dbReference>
<keyword evidence="2 6" id="KW-0689">Ribosomal protein</keyword>